<evidence type="ECO:0000313" key="7">
    <source>
        <dbReference type="EMBL" id="MEE1883884.1"/>
    </source>
</evidence>
<dbReference type="InterPro" id="IPR015421">
    <property type="entry name" value="PyrdxlP-dep_Trfase_major"/>
</dbReference>
<name>A0ABU7GXX9_9SPHI</name>
<evidence type="ECO:0000256" key="1">
    <source>
        <dbReference type="ARBA" id="ARBA00001933"/>
    </source>
</evidence>
<reference evidence="7 8" key="1">
    <citation type="submission" date="2024-01" db="EMBL/GenBank/DDBJ databases">
        <title>Pedobacter sp. nov., isolated from oil-contaminated soil.</title>
        <authorList>
            <person name="Le N.T.T."/>
        </authorList>
    </citation>
    <scope>NUCLEOTIDE SEQUENCE [LARGE SCALE GENOMIC DNA]</scope>
    <source>
        <strain evidence="7 8">VNH31</strain>
    </source>
</reference>
<dbReference type="InterPro" id="IPR001917">
    <property type="entry name" value="Aminotrans_II_pyridoxalP_BS"/>
</dbReference>
<evidence type="ECO:0000256" key="2">
    <source>
        <dbReference type="ARBA" id="ARBA00005189"/>
    </source>
</evidence>
<evidence type="ECO:0000256" key="4">
    <source>
        <dbReference type="ARBA" id="ARBA00022898"/>
    </source>
</evidence>
<evidence type="ECO:0000313" key="8">
    <source>
        <dbReference type="Proteomes" id="UP001337681"/>
    </source>
</evidence>
<gene>
    <name evidence="7" type="ORF">VRU49_00500</name>
</gene>
<dbReference type="InterPro" id="IPR015422">
    <property type="entry name" value="PyrdxlP-dep_Trfase_small"/>
</dbReference>
<dbReference type="InterPro" id="IPR050087">
    <property type="entry name" value="AON_synthase_class-II"/>
</dbReference>
<dbReference type="EMBL" id="JAZDQU010000001">
    <property type="protein sequence ID" value="MEE1883884.1"/>
    <property type="molecule type" value="Genomic_DNA"/>
</dbReference>
<accession>A0ABU7GXX9</accession>
<keyword evidence="7" id="KW-0032">Aminotransferase</keyword>
<protein>
    <submittedName>
        <fullName evidence="7">Aminotransferase class I/II-fold pyridoxal phosphate-dependent enzyme</fullName>
    </submittedName>
</protein>
<comment type="similarity">
    <text evidence="5">Belongs to the class-II pyridoxal-phosphate-dependent aminotransferase family.</text>
</comment>
<feature type="domain" description="Aminotransferase class I/classII large" evidence="6">
    <location>
        <begin position="46"/>
        <end position="392"/>
    </location>
</feature>
<keyword evidence="8" id="KW-1185">Reference proteome</keyword>
<proteinExistence type="inferred from homology"/>
<dbReference type="InterPro" id="IPR015424">
    <property type="entry name" value="PyrdxlP-dep_Trfase"/>
</dbReference>
<dbReference type="RefSeq" id="WP_330144809.1">
    <property type="nucleotide sequence ID" value="NZ_JAZDQU010000001.1"/>
</dbReference>
<dbReference type="Gene3D" id="3.90.1150.10">
    <property type="entry name" value="Aspartate Aminotransferase, domain 1"/>
    <property type="match status" value="1"/>
</dbReference>
<keyword evidence="3" id="KW-0808">Transferase</keyword>
<evidence type="ECO:0000259" key="6">
    <source>
        <dbReference type="Pfam" id="PF00155"/>
    </source>
</evidence>
<evidence type="ECO:0000256" key="5">
    <source>
        <dbReference type="RuleBase" id="RU003693"/>
    </source>
</evidence>
<comment type="cofactor">
    <cofactor evidence="1 5">
        <name>pyridoxal 5'-phosphate</name>
        <dbReference type="ChEBI" id="CHEBI:597326"/>
    </cofactor>
</comment>
<organism evidence="7 8">
    <name type="scientific">Pedobacter flavus</name>
    <dbReference type="NCBI Taxonomy" id="3113906"/>
    <lineage>
        <taxon>Bacteria</taxon>
        <taxon>Pseudomonadati</taxon>
        <taxon>Bacteroidota</taxon>
        <taxon>Sphingobacteriia</taxon>
        <taxon>Sphingobacteriales</taxon>
        <taxon>Sphingobacteriaceae</taxon>
        <taxon>Pedobacter</taxon>
    </lineage>
</organism>
<dbReference type="PROSITE" id="PS00599">
    <property type="entry name" value="AA_TRANSFER_CLASS_2"/>
    <property type="match status" value="1"/>
</dbReference>
<dbReference type="Pfam" id="PF00155">
    <property type="entry name" value="Aminotran_1_2"/>
    <property type="match status" value="1"/>
</dbReference>
<dbReference type="GO" id="GO:0008483">
    <property type="term" value="F:transaminase activity"/>
    <property type="evidence" value="ECO:0007669"/>
    <property type="project" value="UniProtKB-KW"/>
</dbReference>
<dbReference type="Proteomes" id="UP001337681">
    <property type="component" value="Unassembled WGS sequence"/>
</dbReference>
<comment type="pathway">
    <text evidence="2">Lipid metabolism.</text>
</comment>
<comment type="caution">
    <text evidence="7">The sequence shown here is derived from an EMBL/GenBank/DDBJ whole genome shotgun (WGS) entry which is preliminary data.</text>
</comment>
<evidence type="ECO:0000256" key="3">
    <source>
        <dbReference type="ARBA" id="ARBA00022679"/>
    </source>
</evidence>
<sequence length="413" mass="46332">MDIFDKLLKRMGPLGEHHSWSHGYFSFPKLEGEIAPHMNFKGKEHLVWSLNNYLGLANHPEVRKADAQGAADFGMAYPMGARMMSGNSKYHEQLEQELAAFVGKEDSFLLNFGYQGMVSIIDALVDRNDVIVYDAESHACIVDGLRLHLGKRFVYQHNDIESARKQLERAKKITEQTGGGILVITEGVFGMSGAQGKLKEIIELKKDFDFRLLIDDAHGFGTMGKTGAGTHEEQDCIDGVDVYFSTFAKSMAGIGAFVASTPEITTYLRYNMRSQTFAKALPMPMVIGLLKRLELLKNNPELREKLWNIARTLQNGLRERGFDIGVTNTVVTPVFLKGDLNEATALTFDLRENYSIFCSIVVYPVIPKGMIELRLIPTAVHTLEDVQRTLNAFSEVSEKLKTGYYKENQFQKG</sequence>
<dbReference type="InterPro" id="IPR004839">
    <property type="entry name" value="Aminotransferase_I/II_large"/>
</dbReference>
<dbReference type="SUPFAM" id="SSF53383">
    <property type="entry name" value="PLP-dependent transferases"/>
    <property type="match status" value="1"/>
</dbReference>
<dbReference type="PANTHER" id="PTHR13693">
    <property type="entry name" value="CLASS II AMINOTRANSFERASE/8-AMINO-7-OXONONANOATE SYNTHASE"/>
    <property type="match status" value="1"/>
</dbReference>
<dbReference type="Gene3D" id="3.40.640.10">
    <property type="entry name" value="Type I PLP-dependent aspartate aminotransferase-like (Major domain)"/>
    <property type="match status" value="1"/>
</dbReference>
<keyword evidence="4 5" id="KW-0663">Pyridoxal phosphate</keyword>